<dbReference type="PANTHER" id="PTHR43190">
    <property type="entry name" value="N-ACETYL-D-GLUCOSAMINE KINASE"/>
    <property type="match status" value="1"/>
</dbReference>
<evidence type="ECO:0000313" key="2">
    <source>
        <dbReference type="EMBL" id="MPN41363.1"/>
    </source>
</evidence>
<reference evidence="2" key="1">
    <citation type="submission" date="2019-08" db="EMBL/GenBank/DDBJ databases">
        <authorList>
            <person name="Kucharzyk K."/>
            <person name="Murdoch R.W."/>
            <person name="Higgins S."/>
            <person name="Loffler F."/>
        </authorList>
    </citation>
    <scope>NUCLEOTIDE SEQUENCE</scope>
</reference>
<accession>A0A645I1H8</accession>
<feature type="domain" description="ATPase BadF/BadG/BcrA/BcrD type" evidence="1">
    <location>
        <begin position="31"/>
        <end position="131"/>
    </location>
</feature>
<dbReference type="SUPFAM" id="SSF53067">
    <property type="entry name" value="Actin-like ATPase domain"/>
    <property type="match status" value="1"/>
</dbReference>
<dbReference type="EMBL" id="VSSQ01098350">
    <property type="protein sequence ID" value="MPN41363.1"/>
    <property type="molecule type" value="Genomic_DNA"/>
</dbReference>
<dbReference type="InterPro" id="IPR043129">
    <property type="entry name" value="ATPase_NBD"/>
</dbReference>
<name>A0A645I1H8_9ZZZZ</name>
<protein>
    <recommendedName>
        <fullName evidence="1">ATPase BadF/BadG/BcrA/BcrD type domain-containing protein</fullName>
    </recommendedName>
</protein>
<sequence>MEGRDLPSDLLGHLLAACSLQHVDDLVAFVHAKASKADIAALAPTVTRLALAQDPLAVDILHRAAEELVLMANVVARRAPDVEQRELIAAGGVFEHDSMVREAFSTGLVAHGVDLHLVEQKGTALEGACLLAMEQL</sequence>
<evidence type="ECO:0000259" key="1">
    <source>
        <dbReference type="Pfam" id="PF01869"/>
    </source>
</evidence>
<dbReference type="InterPro" id="IPR002731">
    <property type="entry name" value="ATPase_BadF"/>
</dbReference>
<gene>
    <name evidence="2" type="ORF">SDC9_188908</name>
</gene>
<organism evidence="2">
    <name type="scientific">bioreactor metagenome</name>
    <dbReference type="NCBI Taxonomy" id="1076179"/>
    <lineage>
        <taxon>unclassified sequences</taxon>
        <taxon>metagenomes</taxon>
        <taxon>ecological metagenomes</taxon>
    </lineage>
</organism>
<dbReference type="Gene3D" id="3.30.420.40">
    <property type="match status" value="1"/>
</dbReference>
<dbReference type="InterPro" id="IPR052519">
    <property type="entry name" value="Euk-type_GlcNAc_Kinase"/>
</dbReference>
<dbReference type="PANTHER" id="PTHR43190:SF3">
    <property type="entry name" value="N-ACETYL-D-GLUCOSAMINE KINASE"/>
    <property type="match status" value="1"/>
</dbReference>
<dbReference type="AlphaFoldDB" id="A0A645I1H8"/>
<dbReference type="Pfam" id="PF01869">
    <property type="entry name" value="BcrAD_BadFG"/>
    <property type="match status" value="1"/>
</dbReference>
<proteinExistence type="predicted"/>
<comment type="caution">
    <text evidence="2">The sequence shown here is derived from an EMBL/GenBank/DDBJ whole genome shotgun (WGS) entry which is preliminary data.</text>
</comment>